<keyword evidence="4" id="KW-0378">Hydrolase</keyword>
<dbReference type="InterPro" id="IPR052906">
    <property type="entry name" value="Type_IV_Methyl-Rstrct_Enzyme"/>
</dbReference>
<proteinExistence type="predicted"/>
<dbReference type="InterPro" id="IPR011335">
    <property type="entry name" value="Restrct_endonuc-II-like"/>
</dbReference>
<sequence length="299" mass="33940">MAVPEFRSMMLPLLSFLGDGEARHWRDQRDSCIREFELTDDDLAETIASGGYRLDGRVQWVHTHLFQAGLVDRPRRGTVQITERGRKVLADPPDQIDATYLSQFEEYREFRSRTRKTPDDANADESTETATPWETVAAAVRENDEALTSELLRRVTTQDPAFLEKLVLRLLTAMGYGGRTGATEHWGRSGDGGIDGTIRQDELGLDRVYVQAKRYTDHSVGRPDIQAFVGALHGVQADRGVFITTSRFTQDATSYVERIANRIILIDGHRLAELMLLYNVGVQDERTFVLKRVDEDFFE</sequence>
<reference evidence="5" key="1">
    <citation type="submission" date="2019-11" db="EMBL/GenBank/DDBJ databases">
        <title>The complete genome sequence of Saccharopolyspora sp. E2A.</title>
        <authorList>
            <person name="Zhang G."/>
        </authorList>
    </citation>
    <scope>NUCLEOTIDE SEQUENCE [LARGE SCALE GENOMIC DNA]</scope>
    <source>
        <strain evidence="5">E2A</strain>
    </source>
</reference>
<feature type="domain" description="Restriction endonuclease type IV Mrr" evidence="2">
    <location>
        <begin position="158"/>
        <end position="275"/>
    </location>
</feature>
<dbReference type="PANTHER" id="PTHR30015">
    <property type="entry name" value="MRR RESTRICTION SYSTEM PROTEIN"/>
    <property type="match status" value="1"/>
</dbReference>
<dbReference type="Pfam" id="PF14338">
    <property type="entry name" value="Mrr_N"/>
    <property type="match status" value="1"/>
</dbReference>
<protein>
    <submittedName>
        <fullName evidence="4">Restriction endonuclease</fullName>
    </submittedName>
</protein>
<keyword evidence="5" id="KW-1185">Reference proteome</keyword>
<gene>
    <name evidence="4" type="ORF">GIY23_04670</name>
</gene>
<feature type="region of interest" description="Disordered" evidence="1">
    <location>
        <begin position="111"/>
        <end position="131"/>
    </location>
</feature>
<keyword evidence="4" id="KW-0255">Endonuclease</keyword>
<dbReference type="InterPro" id="IPR007560">
    <property type="entry name" value="Restrct_endonuc_IV_Mrr"/>
</dbReference>
<evidence type="ECO:0000259" key="2">
    <source>
        <dbReference type="Pfam" id="PF04471"/>
    </source>
</evidence>
<dbReference type="KEGG" id="sace:GIY23_04670"/>
<evidence type="ECO:0000259" key="3">
    <source>
        <dbReference type="Pfam" id="PF14338"/>
    </source>
</evidence>
<dbReference type="RefSeq" id="WP_154075527.1">
    <property type="nucleotide sequence ID" value="NZ_CP045929.1"/>
</dbReference>
<dbReference type="Pfam" id="PF04471">
    <property type="entry name" value="Mrr_cat"/>
    <property type="match status" value="1"/>
</dbReference>
<evidence type="ECO:0000313" key="5">
    <source>
        <dbReference type="Proteomes" id="UP000371041"/>
    </source>
</evidence>
<evidence type="ECO:0000313" key="4">
    <source>
        <dbReference type="EMBL" id="QGK68924.1"/>
    </source>
</evidence>
<accession>A0A5Q3Q6Y4</accession>
<dbReference type="SUPFAM" id="SSF52980">
    <property type="entry name" value="Restriction endonuclease-like"/>
    <property type="match status" value="1"/>
</dbReference>
<organism evidence="4 5">
    <name type="scientific">Allosaccharopolyspora coralli</name>
    <dbReference type="NCBI Taxonomy" id="2665642"/>
    <lineage>
        <taxon>Bacteria</taxon>
        <taxon>Bacillati</taxon>
        <taxon>Actinomycetota</taxon>
        <taxon>Actinomycetes</taxon>
        <taxon>Pseudonocardiales</taxon>
        <taxon>Pseudonocardiaceae</taxon>
        <taxon>Allosaccharopolyspora</taxon>
    </lineage>
</organism>
<dbReference type="REBASE" id="376883">
    <property type="entry name" value="SspE2AMrrP"/>
</dbReference>
<dbReference type="Gene3D" id="3.40.1350.10">
    <property type="match status" value="1"/>
</dbReference>
<name>A0A5Q3Q6Y4_9PSEU</name>
<dbReference type="EMBL" id="CP045929">
    <property type="protein sequence ID" value="QGK68924.1"/>
    <property type="molecule type" value="Genomic_DNA"/>
</dbReference>
<dbReference type="PANTHER" id="PTHR30015:SF7">
    <property type="entry name" value="TYPE IV METHYL-DIRECTED RESTRICTION ENZYME ECOKMRR"/>
    <property type="match status" value="1"/>
</dbReference>
<dbReference type="InterPro" id="IPR011856">
    <property type="entry name" value="tRNA_endonuc-like_dom_sf"/>
</dbReference>
<dbReference type="InterPro" id="IPR025745">
    <property type="entry name" value="Mrr-like_N_dom"/>
</dbReference>
<dbReference type="GO" id="GO:0009307">
    <property type="term" value="P:DNA restriction-modification system"/>
    <property type="evidence" value="ECO:0007669"/>
    <property type="project" value="InterPro"/>
</dbReference>
<dbReference type="Proteomes" id="UP000371041">
    <property type="component" value="Chromosome"/>
</dbReference>
<dbReference type="GO" id="GO:0015666">
    <property type="term" value="F:restriction endodeoxyribonuclease activity"/>
    <property type="evidence" value="ECO:0007669"/>
    <property type="project" value="TreeGrafter"/>
</dbReference>
<feature type="domain" description="Restriction system protein Mrr-like N-terminal" evidence="3">
    <location>
        <begin position="6"/>
        <end position="90"/>
    </location>
</feature>
<dbReference type="GO" id="GO:0003677">
    <property type="term" value="F:DNA binding"/>
    <property type="evidence" value="ECO:0007669"/>
    <property type="project" value="InterPro"/>
</dbReference>
<evidence type="ECO:0000256" key="1">
    <source>
        <dbReference type="SAM" id="MobiDB-lite"/>
    </source>
</evidence>
<dbReference type="AlphaFoldDB" id="A0A5Q3Q6Y4"/>
<keyword evidence="4" id="KW-0540">Nuclease</keyword>